<evidence type="ECO:0000313" key="4">
    <source>
        <dbReference type="EMBL" id="KAK0393155.1"/>
    </source>
</evidence>
<dbReference type="PANTHER" id="PTHR24637">
    <property type="entry name" value="COLLAGEN"/>
    <property type="match status" value="1"/>
</dbReference>
<feature type="transmembrane region" description="Helical" evidence="3">
    <location>
        <begin position="7"/>
        <end position="30"/>
    </location>
</feature>
<reference evidence="4" key="1">
    <citation type="submission" date="2023-06" db="EMBL/GenBank/DDBJ databases">
        <title>Genomic analysis of the entomopathogenic nematode Steinernema hermaphroditum.</title>
        <authorList>
            <person name="Schwarz E.M."/>
            <person name="Heppert J.K."/>
            <person name="Baniya A."/>
            <person name="Schwartz H.T."/>
            <person name="Tan C.-H."/>
            <person name="Antoshechkin I."/>
            <person name="Sternberg P.W."/>
            <person name="Goodrich-Blair H."/>
            <person name="Dillman A.R."/>
        </authorList>
    </citation>
    <scope>NUCLEOTIDE SEQUENCE</scope>
    <source>
        <strain evidence="4">PS9179</strain>
        <tissue evidence="4">Whole animal</tissue>
    </source>
</reference>
<organism evidence="4 5">
    <name type="scientific">Steinernema hermaphroditum</name>
    <dbReference type="NCBI Taxonomy" id="289476"/>
    <lineage>
        <taxon>Eukaryota</taxon>
        <taxon>Metazoa</taxon>
        <taxon>Ecdysozoa</taxon>
        <taxon>Nematoda</taxon>
        <taxon>Chromadorea</taxon>
        <taxon>Rhabditida</taxon>
        <taxon>Tylenchina</taxon>
        <taxon>Panagrolaimomorpha</taxon>
        <taxon>Strongyloidoidea</taxon>
        <taxon>Steinernematidae</taxon>
        <taxon>Steinernema</taxon>
    </lineage>
</organism>
<comment type="caution">
    <text evidence="4">The sequence shown here is derived from an EMBL/GenBank/DDBJ whole genome shotgun (WGS) entry which is preliminary data.</text>
</comment>
<dbReference type="Pfam" id="PF01391">
    <property type="entry name" value="Collagen"/>
    <property type="match status" value="2"/>
</dbReference>
<proteinExistence type="predicted"/>
<feature type="region of interest" description="Disordered" evidence="2">
    <location>
        <begin position="260"/>
        <end position="306"/>
    </location>
</feature>
<dbReference type="Proteomes" id="UP001175271">
    <property type="component" value="Unassembled WGS sequence"/>
</dbReference>
<feature type="region of interest" description="Disordered" evidence="2">
    <location>
        <begin position="183"/>
        <end position="248"/>
    </location>
</feature>
<keyword evidence="3" id="KW-0472">Membrane</keyword>
<protein>
    <recommendedName>
        <fullName evidence="6">Nematode cuticle collagen N-terminal domain-containing protein</fullName>
    </recommendedName>
</protein>
<feature type="region of interest" description="Disordered" evidence="2">
    <location>
        <begin position="437"/>
        <end position="457"/>
    </location>
</feature>
<evidence type="ECO:0008006" key="6">
    <source>
        <dbReference type="Google" id="ProtNLM"/>
    </source>
</evidence>
<evidence type="ECO:0000256" key="3">
    <source>
        <dbReference type="SAM" id="Phobius"/>
    </source>
</evidence>
<name>A0AA39LDH4_9BILA</name>
<keyword evidence="5" id="KW-1185">Reference proteome</keyword>
<keyword evidence="3" id="KW-1133">Transmembrane helix</keyword>
<feature type="region of interest" description="Disordered" evidence="2">
    <location>
        <begin position="321"/>
        <end position="344"/>
    </location>
</feature>
<evidence type="ECO:0000313" key="5">
    <source>
        <dbReference type="Proteomes" id="UP001175271"/>
    </source>
</evidence>
<gene>
    <name evidence="4" type="ORF">QR680_000078</name>
</gene>
<feature type="compositionally biased region" description="Pro residues" evidence="2">
    <location>
        <begin position="331"/>
        <end position="344"/>
    </location>
</feature>
<dbReference type="AlphaFoldDB" id="A0AA39LDH4"/>
<dbReference type="EMBL" id="JAUCMV010000005">
    <property type="protein sequence ID" value="KAK0393155.1"/>
    <property type="molecule type" value="Genomic_DNA"/>
</dbReference>
<feature type="compositionally biased region" description="Low complexity" evidence="2">
    <location>
        <begin position="228"/>
        <end position="238"/>
    </location>
</feature>
<feature type="compositionally biased region" description="Gly residues" evidence="2">
    <location>
        <begin position="239"/>
        <end position="248"/>
    </location>
</feature>
<keyword evidence="3" id="KW-0812">Transmembrane</keyword>
<dbReference type="InterPro" id="IPR008160">
    <property type="entry name" value="Collagen"/>
</dbReference>
<evidence type="ECO:0000256" key="2">
    <source>
        <dbReference type="SAM" id="MobiDB-lite"/>
    </source>
</evidence>
<feature type="region of interest" description="Disordered" evidence="2">
    <location>
        <begin position="377"/>
        <end position="416"/>
    </location>
</feature>
<keyword evidence="1" id="KW-0677">Repeat</keyword>
<sequence length="457" mass="47437">MVEAKCLMYASIASVSLSLGLLLLCVPIWMKSVDDLQKVVELEMAFVVASSQDMWTDLIAMQGSSRTRRHDYLYQGVNGFNNVPSYGYGYTKLKCCCSADGSYAVDYSQYSTSYKCPVGNIGPSGPIGEPGEPGMNGQSGFNGEDYPSLLQASIPTSYGISGLYDVSKQETYCELCPAGPAGEPGPKGVPGVHGNKGLRGASGKHGVPGIPGKVGAPGDEGPRGRPGRTGVSGPNGADGVKGGKGVPGLKGVPGVVGVTGPRGVAGPTGDYGLPGKQGVRGSAGVRGSPGQDGVDGVIGTPGKPGPDGLYCQCPQKTSSYGSSRAIDYAPAPAPSPPVPAPAPPQLSYSSNETPYKLNDVQAQYVDASYTKKIYNSVGNSNQYTRPLGPPGTRPPKRANSGYSDLRTPGWPRWPEATTTLSTAAVVDLNTPFGRQEWFHRRSKAKAATTQNRPNLSA</sequence>
<evidence type="ECO:0000256" key="1">
    <source>
        <dbReference type="ARBA" id="ARBA00022737"/>
    </source>
</evidence>
<feature type="compositionally biased region" description="Low complexity" evidence="2">
    <location>
        <begin position="183"/>
        <end position="195"/>
    </location>
</feature>
<accession>A0AA39LDH4</accession>
<feature type="compositionally biased region" description="Polar residues" evidence="2">
    <location>
        <begin position="447"/>
        <end position="457"/>
    </location>
</feature>